<feature type="domain" description="Potassium channel" evidence="10">
    <location>
        <begin position="190"/>
        <end position="249"/>
    </location>
</feature>
<keyword evidence="3 8" id="KW-0812">Transmembrane</keyword>
<organism evidence="11 12">
    <name type="scientific">Polarella glacialis</name>
    <name type="common">Dinoflagellate</name>
    <dbReference type="NCBI Taxonomy" id="89957"/>
    <lineage>
        <taxon>Eukaryota</taxon>
        <taxon>Sar</taxon>
        <taxon>Alveolata</taxon>
        <taxon>Dinophyceae</taxon>
        <taxon>Suessiales</taxon>
        <taxon>Suessiaceae</taxon>
        <taxon>Polarella</taxon>
    </lineage>
</organism>
<evidence type="ECO:0000256" key="5">
    <source>
        <dbReference type="ARBA" id="ARBA00023065"/>
    </source>
</evidence>
<keyword evidence="2 8" id="KW-0813">Transport</keyword>
<dbReference type="Pfam" id="PF07885">
    <property type="entry name" value="Ion_trans_2"/>
    <property type="match status" value="2"/>
</dbReference>
<sequence length="351" mass="37903">MAEAATASGPLAGVMLQPKDASSKFKQWLFTPGVLELMATALLFAVGILVCVVGEEMDFITALYLITQLVTTIGYGDIVPMSNGLRIFLSFYVLAALVILAHYLGSLIGQMQDRLAKLDDLELSRTGLRQVNCLQNQRLKPLVFSSVLLFLMILFGMVFYGALEPCSCSYGVTQVPFCDESSYDSCAATGGNTKDYAQAFYMSVITLTTIGLGDFVPDTRAGRWVGIFWMLAGTGICASWVGALTAFIFEHQQAQKVKAAIPDSEALFRALDERKGGFLTKAEHHLYTLTMQGLLSVELLQYLEKDFAQLSGGRQLGVSFAEVAGQPDLKAAGAAELQVVELPASAAELQA</sequence>
<dbReference type="GO" id="GO:0022841">
    <property type="term" value="F:potassium ion leak channel activity"/>
    <property type="evidence" value="ECO:0007669"/>
    <property type="project" value="TreeGrafter"/>
</dbReference>
<evidence type="ECO:0000256" key="6">
    <source>
        <dbReference type="ARBA" id="ARBA00023136"/>
    </source>
</evidence>
<dbReference type="PANTHER" id="PTHR11003:SF291">
    <property type="entry name" value="IP11374P"/>
    <property type="match status" value="1"/>
</dbReference>
<dbReference type="Proteomes" id="UP000626109">
    <property type="component" value="Unassembled WGS sequence"/>
</dbReference>
<dbReference type="PANTHER" id="PTHR11003">
    <property type="entry name" value="POTASSIUM CHANNEL, SUBFAMILY K"/>
    <property type="match status" value="1"/>
</dbReference>
<dbReference type="InterPro" id="IPR013099">
    <property type="entry name" value="K_chnl_dom"/>
</dbReference>
<dbReference type="Gene3D" id="1.10.287.70">
    <property type="match status" value="2"/>
</dbReference>
<keyword evidence="7 8" id="KW-0407">Ion channel</keyword>
<protein>
    <recommendedName>
        <fullName evidence="10">Potassium channel domain-containing protein</fullName>
    </recommendedName>
</protein>
<keyword evidence="5 8" id="KW-0406">Ion transport</keyword>
<evidence type="ECO:0000313" key="12">
    <source>
        <dbReference type="Proteomes" id="UP000626109"/>
    </source>
</evidence>
<comment type="similarity">
    <text evidence="8">Belongs to the two pore domain potassium channel (TC 1.A.1.8) family.</text>
</comment>
<evidence type="ECO:0000259" key="10">
    <source>
        <dbReference type="Pfam" id="PF07885"/>
    </source>
</evidence>
<dbReference type="InterPro" id="IPR003280">
    <property type="entry name" value="2pore_dom_K_chnl"/>
</dbReference>
<dbReference type="EMBL" id="CAJNNW010035459">
    <property type="protein sequence ID" value="CAE8727898.1"/>
    <property type="molecule type" value="Genomic_DNA"/>
</dbReference>
<name>A0A813LBB5_POLGL</name>
<evidence type="ECO:0000256" key="3">
    <source>
        <dbReference type="ARBA" id="ARBA00022692"/>
    </source>
</evidence>
<feature type="transmembrane region" description="Helical" evidence="9">
    <location>
        <begin position="28"/>
        <end position="52"/>
    </location>
</feature>
<feature type="transmembrane region" description="Helical" evidence="9">
    <location>
        <begin position="59"/>
        <end position="78"/>
    </location>
</feature>
<keyword evidence="6 9" id="KW-0472">Membrane</keyword>
<evidence type="ECO:0000256" key="2">
    <source>
        <dbReference type="ARBA" id="ARBA00022448"/>
    </source>
</evidence>
<dbReference type="GO" id="GO:0030322">
    <property type="term" value="P:stabilization of membrane potential"/>
    <property type="evidence" value="ECO:0007669"/>
    <property type="project" value="TreeGrafter"/>
</dbReference>
<proteinExistence type="inferred from homology"/>
<gene>
    <name evidence="11" type="ORF">PGLA2088_LOCUS44951</name>
</gene>
<dbReference type="SUPFAM" id="SSF81324">
    <property type="entry name" value="Voltage-gated potassium channels"/>
    <property type="match status" value="2"/>
</dbReference>
<feature type="transmembrane region" description="Helical" evidence="9">
    <location>
        <begin position="142"/>
        <end position="163"/>
    </location>
</feature>
<evidence type="ECO:0000256" key="8">
    <source>
        <dbReference type="RuleBase" id="RU003857"/>
    </source>
</evidence>
<comment type="subcellular location">
    <subcellularLocation>
        <location evidence="1">Membrane</location>
        <topology evidence="1">Multi-pass membrane protein</topology>
    </subcellularLocation>
</comment>
<evidence type="ECO:0000256" key="4">
    <source>
        <dbReference type="ARBA" id="ARBA00022989"/>
    </source>
</evidence>
<evidence type="ECO:0000256" key="9">
    <source>
        <dbReference type="SAM" id="Phobius"/>
    </source>
</evidence>
<dbReference type="AlphaFoldDB" id="A0A813LBB5"/>
<reference evidence="11" key="1">
    <citation type="submission" date="2021-02" db="EMBL/GenBank/DDBJ databases">
        <authorList>
            <person name="Dougan E. K."/>
            <person name="Rhodes N."/>
            <person name="Thang M."/>
            <person name="Chan C."/>
        </authorList>
    </citation>
    <scope>NUCLEOTIDE SEQUENCE</scope>
</reference>
<dbReference type="PRINTS" id="PR01333">
    <property type="entry name" value="2POREKCHANEL"/>
</dbReference>
<comment type="caution">
    <text evidence="11">The sequence shown here is derived from an EMBL/GenBank/DDBJ whole genome shotgun (WGS) entry which is preliminary data.</text>
</comment>
<evidence type="ECO:0000256" key="1">
    <source>
        <dbReference type="ARBA" id="ARBA00004141"/>
    </source>
</evidence>
<keyword evidence="4 9" id="KW-1133">Transmembrane helix</keyword>
<feature type="domain" description="Potassium channel" evidence="10">
    <location>
        <begin position="42"/>
        <end position="108"/>
    </location>
</feature>
<dbReference type="GO" id="GO:0005886">
    <property type="term" value="C:plasma membrane"/>
    <property type="evidence" value="ECO:0007669"/>
    <property type="project" value="TreeGrafter"/>
</dbReference>
<dbReference type="GO" id="GO:0015271">
    <property type="term" value="F:outward rectifier potassium channel activity"/>
    <property type="evidence" value="ECO:0007669"/>
    <property type="project" value="TreeGrafter"/>
</dbReference>
<feature type="transmembrane region" description="Helical" evidence="9">
    <location>
        <begin position="227"/>
        <end position="249"/>
    </location>
</feature>
<evidence type="ECO:0000256" key="7">
    <source>
        <dbReference type="ARBA" id="ARBA00023303"/>
    </source>
</evidence>
<accession>A0A813LBB5</accession>
<feature type="transmembrane region" description="Helical" evidence="9">
    <location>
        <begin position="84"/>
        <end position="104"/>
    </location>
</feature>
<evidence type="ECO:0000313" key="11">
    <source>
        <dbReference type="EMBL" id="CAE8727898.1"/>
    </source>
</evidence>